<proteinExistence type="predicted"/>
<organism evidence="2 3">
    <name type="scientific">Triparma laevis f. longispina</name>
    <dbReference type="NCBI Taxonomy" id="1714387"/>
    <lineage>
        <taxon>Eukaryota</taxon>
        <taxon>Sar</taxon>
        <taxon>Stramenopiles</taxon>
        <taxon>Ochrophyta</taxon>
        <taxon>Bolidophyceae</taxon>
        <taxon>Parmales</taxon>
        <taxon>Triparmaceae</taxon>
        <taxon>Triparma</taxon>
    </lineage>
</organism>
<dbReference type="InterPro" id="IPR001251">
    <property type="entry name" value="CRAL-TRIO_dom"/>
</dbReference>
<gene>
    <name evidence="2" type="ORF">TrLO_g8999</name>
</gene>
<dbReference type="OrthoDB" id="75724at2759"/>
<reference evidence="3" key="1">
    <citation type="journal article" date="2023" name="Commun. Biol.">
        <title>Genome analysis of Parmales, the sister group of diatoms, reveals the evolutionary specialization of diatoms from phago-mixotrophs to photoautotrophs.</title>
        <authorList>
            <person name="Ban H."/>
            <person name="Sato S."/>
            <person name="Yoshikawa S."/>
            <person name="Yamada K."/>
            <person name="Nakamura Y."/>
            <person name="Ichinomiya M."/>
            <person name="Sato N."/>
            <person name="Blanc-Mathieu R."/>
            <person name="Endo H."/>
            <person name="Kuwata A."/>
            <person name="Ogata H."/>
        </authorList>
    </citation>
    <scope>NUCLEOTIDE SEQUENCE [LARGE SCALE GENOMIC DNA]</scope>
    <source>
        <strain evidence="3">NIES 3700</strain>
    </source>
</reference>
<dbReference type="Pfam" id="PF00650">
    <property type="entry name" value="CRAL_TRIO"/>
    <property type="match status" value="1"/>
</dbReference>
<dbReference type="EMBL" id="BRXW01000152">
    <property type="protein sequence ID" value="GMI10652.1"/>
    <property type="molecule type" value="Genomic_DNA"/>
</dbReference>
<dbReference type="PANTHER" id="PTHR45824">
    <property type="entry name" value="GH16843P"/>
    <property type="match status" value="1"/>
</dbReference>
<evidence type="ECO:0000259" key="1">
    <source>
        <dbReference type="PROSITE" id="PS50191"/>
    </source>
</evidence>
<dbReference type="PROSITE" id="PS50191">
    <property type="entry name" value="CRAL_TRIO"/>
    <property type="match status" value="1"/>
</dbReference>
<dbReference type="SUPFAM" id="SSF52087">
    <property type="entry name" value="CRAL/TRIO domain"/>
    <property type="match status" value="1"/>
</dbReference>
<evidence type="ECO:0000313" key="2">
    <source>
        <dbReference type="EMBL" id="GMI10652.1"/>
    </source>
</evidence>
<dbReference type="InterPro" id="IPR036865">
    <property type="entry name" value="CRAL-TRIO_dom_sf"/>
</dbReference>
<dbReference type="InterPro" id="IPR052578">
    <property type="entry name" value="PI_Transfer_CRAL-TRIO"/>
</dbReference>
<keyword evidence="3" id="KW-1185">Reference proteome</keyword>
<accession>A0A9W7KT54</accession>
<protein>
    <recommendedName>
        <fullName evidence="1">CRAL-TRIO domain-containing protein</fullName>
    </recommendedName>
</protein>
<name>A0A9W7KT54_9STRA</name>
<feature type="domain" description="CRAL-TRIO" evidence="1">
    <location>
        <begin position="138"/>
        <end position="299"/>
    </location>
</feature>
<dbReference type="GO" id="GO:0008526">
    <property type="term" value="F:phosphatidylinositol transfer activity"/>
    <property type="evidence" value="ECO:0007669"/>
    <property type="project" value="TreeGrafter"/>
</dbReference>
<dbReference type="PANTHER" id="PTHR45824:SF29">
    <property type="entry name" value="GH16843P"/>
    <property type="match status" value="1"/>
</dbReference>
<dbReference type="Proteomes" id="UP001165122">
    <property type="component" value="Unassembled WGS sequence"/>
</dbReference>
<evidence type="ECO:0000313" key="3">
    <source>
        <dbReference type="Proteomes" id="UP001165122"/>
    </source>
</evidence>
<dbReference type="AlphaFoldDB" id="A0A9W7KT54"/>
<dbReference type="Gene3D" id="3.40.525.10">
    <property type="entry name" value="CRAL-TRIO lipid binding domain"/>
    <property type="match status" value="1"/>
</dbReference>
<dbReference type="CDD" id="cd00170">
    <property type="entry name" value="SEC14"/>
    <property type="match status" value="1"/>
</dbReference>
<comment type="caution">
    <text evidence="2">The sequence shown here is derived from an EMBL/GenBank/DDBJ whole genome shotgun (WGS) entry which is preliminary data.</text>
</comment>
<sequence>MWSYLSGDSAAQSPPDRTVTSLPLSAAGSFDEHFQGQTFEVTDEELCIIRAEIALKYPDELSYLSPAYIKSVASKPYSKDPKIRRPLTYTIEKLCSLMEWRVESDAVNVHDLVDIAKLGEVEAKAKGISGERYEDACKLAITMNNNSIYVHGYDKEGRPIIWLRTERKPWLLNDVKAEVNLHIIFSDIAISFMPPGVTDFVVVADSTTPPPPSPGFLISTLKGLVRGYPDRLKMLYTAPLGSVISTVLNLLLPLMPGALSTKLKLMNEKTEMEVVLVDVLENGHADVPNFFNGPSNHDKFYPSEGIGEDMDVEALGNGMLMFDWDGMKKRQQRMKEAWIAKNGNESD</sequence>